<proteinExistence type="predicted"/>
<accession>A0A224YMN7</accession>
<organism evidence="2">
    <name type="scientific">Rhipicephalus zambeziensis</name>
    <dbReference type="NCBI Taxonomy" id="60191"/>
    <lineage>
        <taxon>Eukaryota</taxon>
        <taxon>Metazoa</taxon>
        <taxon>Ecdysozoa</taxon>
        <taxon>Arthropoda</taxon>
        <taxon>Chelicerata</taxon>
        <taxon>Arachnida</taxon>
        <taxon>Acari</taxon>
        <taxon>Parasitiformes</taxon>
        <taxon>Ixodida</taxon>
        <taxon>Ixodoidea</taxon>
        <taxon>Ixodidae</taxon>
        <taxon>Rhipicephalinae</taxon>
        <taxon>Rhipicephalus</taxon>
        <taxon>Rhipicephalus</taxon>
    </lineage>
</organism>
<protein>
    <submittedName>
        <fullName evidence="2">Lipocalin</fullName>
    </submittedName>
</protein>
<reference evidence="2" key="1">
    <citation type="journal article" date="2017" name="Parasit. Vectors">
        <title>Sialotranscriptomics of Rhipicephalus zambeziensis reveals intricate expression profiles of secretory proteins and suggests tight temporal transcriptional regulation during blood-feeding.</title>
        <authorList>
            <person name="de Castro M.H."/>
            <person name="de Klerk D."/>
            <person name="Pienaar R."/>
            <person name="Rees D.J.G."/>
            <person name="Mans B.J."/>
        </authorList>
    </citation>
    <scope>NUCLEOTIDE SEQUENCE</scope>
    <source>
        <tissue evidence="2">Salivary glands</tissue>
    </source>
</reference>
<dbReference type="EMBL" id="GFPF01003934">
    <property type="protein sequence ID" value="MAA15080.1"/>
    <property type="molecule type" value="Transcribed_RNA"/>
</dbReference>
<sequence>MATLSLGIAIVLAVLTSAEVDSFKPKELREGCNNTDITRFWNTTEPIWTHTTAKTTGENFSCLVDIKINVTGSYMIFNRSSYSSNRTVKNTLTLKGFVSEGNTFDQPAMLLYHTNDTLYAVENLLYESTDGQCGVFKFFKHPNELRFDVRVKNSSITEELDKGCSTFFWMTYQYHQRRPHTWNIRNVTVYDPSCQETFQPPNSGC</sequence>
<evidence type="ECO:0000256" key="1">
    <source>
        <dbReference type="SAM" id="SignalP"/>
    </source>
</evidence>
<feature type="signal peptide" evidence="1">
    <location>
        <begin position="1"/>
        <end position="18"/>
    </location>
</feature>
<evidence type="ECO:0000313" key="2">
    <source>
        <dbReference type="EMBL" id="MAA15080.1"/>
    </source>
</evidence>
<name>A0A224YMN7_9ACAR</name>
<keyword evidence="1" id="KW-0732">Signal</keyword>
<feature type="chain" id="PRO_5012104034" evidence="1">
    <location>
        <begin position="19"/>
        <end position="205"/>
    </location>
</feature>
<dbReference type="AlphaFoldDB" id="A0A224YMN7"/>